<dbReference type="EMBL" id="CP009122">
    <property type="protein sequence ID" value="AJA07230.1"/>
    <property type="molecule type" value="Genomic_DNA"/>
</dbReference>
<feature type="domain" description="Integrase catalytic" evidence="2">
    <location>
        <begin position="122"/>
        <end position="287"/>
    </location>
</feature>
<dbReference type="Gene3D" id="3.30.420.10">
    <property type="entry name" value="Ribonuclease H-like superfamily/Ribonuclease H"/>
    <property type="match status" value="1"/>
</dbReference>
<dbReference type="SUPFAM" id="SSF46689">
    <property type="entry name" value="Homeodomain-like"/>
    <property type="match status" value="1"/>
</dbReference>
<dbReference type="AlphaFoldDB" id="A0A0A7PB90"/>
<feature type="region of interest" description="Disordered" evidence="1">
    <location>
        <begin position="306"/>
        <end position="336"/>
    </location>
</feature>
<dbReference type="GO" id="GO:0003676">
    <property type="term" value="F:nucleic acid binding"/>
    <property type="evidence" value="ECO:0007669"/>
    <property type="project" value="InterPro"/>
</dbReference>
<dbReference type="Proteomes" id="UP000030907">
    <property type="component" value="Chromosome"/>
</dbReference>
<keyword evidence="4" id="KW-1185">Reference proteome</keyword>
<accession>A0A0A7PB90</accession>
<dbReference type="STRING" id="1515612.SKP52_01450"/>
<organism evidence="3 4">
    <name type="scientific">Sphingopyxis fribergensis</name>
    <dbReference type="NCBI Taxonomy" id="1515612"/>
    <lineage>
        <taxon>Bacteria</taxon>
        <taxon>Pseudomonadati</taxon>
        <taxon>Pseudomonadota</taxon>
        <taxon>Alphaproteobacteria</taxon>
        <taxon>Sphingomonadales</taxon>
        <taxon>Sphingomonadaceae</taxon>
        <taxon>Sphingopyxis</taxon>
    </lineage>
</organism>
<dbReference type="InterPro" id="IPR050900">
    <property type="entry name" value="Transposase_IS3/IS150/IS904"/>
</dbReference>
<dbReference type="PANTHER" id="PTHR46889">
    <property type="entry name" value="TRANSPOSASE INSF FOR INSERTION SEQUENCE IS3B-RELATED"/>
    <property type="match status" value="1"/>
</dbReference>
<evidence type="ECO:0000256" key="1">
    <source>
        <dbReference type="SAM" id="MobiDB-lite"/>
    </source>
</evidence>
<dbReference type="InterPro" id="IPR009057">
    <property type="entry name" value="Homeodomain-like_sf"/>
</dbReference>
<dbReference type="InterPro" id="IPR048020">
    <property type="entry name" value="Transpos_IS3"/>
</dbReference>
<dbReference type="InterPro" id="IPR012337">
    <property type="entry name" value="RNaseH-like_sf"/>
</dbReference>
<proteinExistence type="predicted"/>
<name>A0A0A7PB90_9SPHN</name>
<evidence type="ECO:0000259" key="2">
    <source>
        <dbReference type="PROSITE" id="PS50994"/>
    </source>
</evidence>
<gene>
    <name evidence="3" type="ORF">SKP52_01450</name>
</gene>
<dbReference type="NCBIfam" id="NF033516">
    <property type="entry name" value="transpos_IS3"/>
    <property type="match status" value="1"/>
</dbReference>
<dbReference type="KEGG" id="sphk:SKP52_01450"/>
<dbReference type="HOGENOM" id="CLU_043663_0_0_5"/>
<dbReference type="GO" id="GO:0015074">
    <property type="term" value="P:DNA integration"/>
    <property type="evidence" value="ECO:0007669"/>
    <property type="project" value="InterPro"/>
</dbReference>
<reference evidence="3 4" key="1">
    <citation type="journal article" date="2015" name="Int. J. Syst. Evol. Microbiol.">
        <title>Description of Sphingopyxis fribergensis sp. nov. - a soil bacterium with the ability to degrade styrene and phenylacetic acid.</title>
        <authorList>
            <person name="Oelschlagel M."/>
            <person name="Ruckert C."/>
            <person name="Kalinowski J."/>
            <person name="Schmidt G."/>
            <person name="Schlomann M."/>
            <person name="Tischler D."/>
        </authorList>
    </citation>
    <scope>NUCLEOTIDE SEQUENCE [LARGE SCALE GENOMIC DNA]</scope>
    <source>
        <strain evidence="3 4">Kp5.2</strain>
    </source>
</reference>
<dbReference type="InterPro" id="IPR001584">
    <property type="entry name" value="Integrase_cat-core"/>
</dbReference>
<dbReference type="Pfam" id="PF00665">
    <property type="entry name" value="rve"/>
    <property type="match status" value="1"/>
</dbReference>
<evidence type="ECO:0000313" key="3">
    <source>
        <dbReference type="EMBL" id="AJA07230.1"/>
    </source>
</evidence>
<evidence type="ECO:0000313" key="4">
    <source>
        <dbReference type="Proteomes" id="UP000030907"/>
    </source>
</evidence>
<sequence length="336" mass="38197">MDALATLGTGSGIIAAACDALGVSRATFHRRQVAVAYPPAARGKRPAPARTILGPERQHIIDLLREPHFADLAPAEIYATLLDQGIYHCSIRTMYRILHEHQEVRERRRQLRHPVYQKPELLAEGPNQVWSWDITKLMGPSKWTYFYLYVIIDIFSRRVVGWHVADTESAALFKPLFEDCVAKHNVSPGQLTLHADRGPSMKAKATALMLADLGVTKSHSRPYTSNDNPFSESHFKTLKYQPQFPKRFGCAQDARTFCRHFFAWYNRDHHHLGIGLMTPDQVHYGQADAVHAARQTILDDAYRSNPERFVNRPPRPPQKPTAVWINPPAQERKTIA</sequence>
<dbReference type="PANTHER" id="PTHR46889:SF5">
    <property type="entry name" value="INTEGRASE PROTEIN"/>
    <property type="match status" value="1"/>
</dbReference>
<dbReference type="SUPFAM" id="SSF53098">
    <property type="entry name" value="Ribonuclease H-like"/>
    <property type="match status" value="1"/>
</dbReference>
<protein>
    <submittedName>
        <fullName evidence="3">Transposase</fullName>
    </submittedName>
</protein>
<dbReference type="InterPro" id="IPR036397">
    <property type="entry name" value="RNaseH_sf"/>
</dbReference>
<dbReference type="PROSITE" id="PS50994">
    <property type="entry name" value="INTEGRASE"/>
    <property type="match status" value="1"/>
</dbReference>